<dbReference type="PANTHER" id="PTHR46066:SF2">
    <property type="entry name" value="CHITINASE DOMAIN-CONTAINING PROTEIN 1"/>
    <property type="match status" value="1"/>
</dbReference>
<dbReference type="InterPro" id="IPR017853">
    <property type="entry name" value="GH"/>
</dbReference>
<dbReference type="Gene3D" id="3.10.50.10">
    <property type="match status" value="1"/>
</dbReference>
<dbReference type="Proteomes" id="UP000178184">
    <property type="component" value="Unassembled WGS sequence"/>
</dbReference>
<dbReference type="GO" id="GO:0008061">
    <property type="term" value="F:chitin binding"/>
    <property type="evidence" value="ECO:0007669"/>
    <property type="project" value="InterPro"/>
</dbReference>
<dbReference type="InterPro" id="IPR011583">
    <property type="entry name" value="Chitinase_II/V-like_cat"/>
</dbReference>
<evidence type="ECO:0000313" key="3">
    <source>
        <dbReference type="Proteomes" id="UP000178184"/>
    </source>
</evidence>
<comment type="caution">
    <text evidence="2">The sequence shown here is derived from an EMBL/GenBank/DDBJ whole genome shotgun (WGS) entry which is preliminary data.</text>
</comment>
<proteinExistence type="predicted"/>
<dbReference type="AlphaFoldDB" id="A0A1F6WP64"/>
<feature type="domain" description="GH18" evidence="1">
    <location>
        <begin position="1"/>
        <end position="343"/>
    </location>
</feature>
<gene>
    <name evidence="2" type="ORF">A2903_01380</name>
</gene>
<dbReference type="PROSITE" id="PS51910">
    <property type="entry name" value="GH18_2"/>
    <property type="match status" value="1"/>
</dbReference>
<reference evidence="2 3" key="1">
    <citation type="journal article" date="2016" name="Nat. Commun.">
        <title>Thousands of microbial genomes shed light on interconnected biogeochemical processes in an aquifer system.</title>
        <authorList>
            <person name="Anantharaman K."/>
            <person name="Brown C.T."/>
            <person name="Hug L.A."/>
            <person name="Sharon I."/>
            <person name="Castelle C.J."/>
            <person name="Probst A.J."/>
            <person name="Thomas B.C."/>
            <person name="Singh A."/>
            <person name="Wilkins M.J."/>
            <person name="Karaoz U."/>
            <person name="Brodie E.L."/>
            <person name="Williams K.H."/>
            <person name="Hubbard S.S."/>
            <person name="Banfield J.F."/>
        </authorList>
    </citation>
    <scope>NUCLEOTIDE SEQUENCE [LARGE SCALE GENOMIC DNA]</scope>
</reference>
<dbReference type="GO" id="GO:0005975">
    <property type="term" value="P:carbohydrate metabolic process"/>
    <property type="evidence" value="ECO:0007669"/>
    <property type="project" value="InterPro"/>
</dbReference>
<dbReference type="SUPFAM" id="SSF51445">
    <property type="entry name" value="(Trans)glycosidases"/>
    <property type="match status" value="1"/>
</dbReference>
<dbReference type="InterPro" id="IPR029070">
    <property type="entry name" value="Chitinase_insertion_sf"/>
</dbReference>
<protein>
    <recommendedName>
        <fullName evidence="1">GH18 domain-containing protein</fullName>
    </recommendedName>
</protein>
<dbReference type="Pfam" id="PF00704">
    <property type="entry name" value="Glyco_hydro_18"/>
    <property type="match status" value="1"/>
</dbReference>
<dbReference type="Gene3D" id="3.20.20.80">
    <property type="entry name" value="Glycosidases"/>
    <property type="match status" value="1"/>
</dbReference>
<dbReference type="PANTHER" id="PTHR46066">
    <property type="entry name" value="CHITINASE DOMAIN-CONTAINING PROTEIN 1 FAMILY MEMBER"/>
    <property type="match status" value="1"/>
</dbReference>
<dbReference type="STRING" id="1801764.A2903_01380"/>
<accession>A0A1F6WP64</accession>
<evidence type="ECO:0000259" key="1">
    <source>
        <dbReference type="PROSITE" id="PS51910"/>
    </source>
</evidence>
<dbReference type="InterPro" id="IPR001223">
    <property type="entry name" value="Glyco_hydro18_cat"/>
</dbReference>
<sequence>MKKIVLFLLFFVLFAPKLYAMEGLWYYTETPDARESLFKNISKIDLLAPQTYELHTNGEIVSRMKDDVLLLAKENNVKVMPLLANTDGDFFSQKIILDLLDNHENWQKVSAYMRDEAENNDYYGWQLDLENIPISHKNKFTAFVKYLKNEFEKDDLKLSIALVSKISDNKADYTVNYWNNWAGVYDYKVLADNVDFLSIMAYDQPNSPGPVATILWSKKVLNYSLKNVPPEKISFGIPVYGWAYRSKEKRHFRMVKHSLVNTKLLNTNKKDFKNMTTGTGMSKYYGNIPWVSYNMYGKNYTIWYEDEKSFKTKFDQIKAKNVRGYSVWVLGSEDQGVWNLEEL</sequence>
<dbReference type="SMART" id="SM00636">
    <property type="entry name" value="Glyco_18"/>
    <property type="match status" value="1"/>
</dbReference>
<organism evidence="2 3">
    <name type="scientific">Candidatus Nomurabacteria bacterium RIFCSPLOWO2_01_FULL_33_17</name>
    <dbReference type="NCBI Taxonomy" id="1801764"/>
    <lineage>
        <taxon>Bacteria</taxon>
        <taxon>Candidatus Nomuraibacteriota</taxon>
    </lineage>
</organism>
<name>A0A1F6WP64_9BACT</name>
<evidence type="ECO:0000313" key="2">
    <source>
        <dbReference type="EMBL" id="OGI83691.1"/>
    </source>
</evidence>
<dbReference type="EMBL" id="MFUO01000022">
    <property type="protein sequence ID" value="OGI83691.1"/>
    <property type="molecule type" value="Genomic_DNA"/>
</dbReference>